<dbReference type="InterPro" id="IPR024051">
    <property type="entry name" value="AICAR_Tfase_dup_dom_sf"/>
</dbReference>
<dbReference type="SMART" id="SM00851">
    <property type="entry name" value="MGS"/>
    <property type="match status" value="1"/>
</dbReference>
<comment type="pathway">
    <text evidence="1 10">Purine metabolism; IMP biosynthesis via de novo pathway; IMP from 5-formamido-1-(5-phospho-D-ribosyl)imidazole-4-carboxamide: step 1/1.</text>
</comment>
<evidence type="ECO:0000313" key="12">
    <source>
        <dbReference type="EMBL" id="MWV26463.1"/>
    </source>
</evidence>
<keyword evidence="4 10" id="KW-0808">Transferase</keyword>
<dbReference type="SUPFAM" id="SSF53927">
    <property type="entry name" value="Cytidine deaminase-like"/>
    <property type="match status" value="1"/>
</dbReference>
<dbReference type="FunFam" id="3.40.50.1380:FF:000001">
    <property type="entry name" value="Bifunctional purine biosynthesis protein PurH"/>
    <property type="match status" value="1"/>
</dbReference>
<evidence type="ECO:0000256" key="3">
    <source>
        <dbReference type="ARBA" id="ARBA00007667"/>
    </source>
</evidence>
<feature type="domain" description="MGS-like" evidence="11">
    <location>
        <begin position="1"/>
        <end position="148"/>
    </location>
</feature>
<dbReference type="EC" id="3.5.4.10" evidence="10"/>
<dbReference type="Gene3D" id="3.40.140.20">
    <property type="match status" value="2"/>
</dbReference>
<protein>
    <recommendedName>
        <fullName evidence="10">Bifunctional purine biosynthesis protein PurH</fullName>
    </recommendedName>
    <domain>
        <recommendedName>
            <fullName evidence="10">Phosphoribosylaminoimidazolecarboxamide formyltransferase</fullName>
            <ecNumber evidence="10">2.1.2.3</ecNumber>
        </recommendedName>
        <alternativeName>
            <fullName evidence="10">AICAR transformylase</fullName>
        </alternativeName>
    </domain>
    <domain>
        <recommendedName>
            <fullName evidence="10">IMP cyclohydrolase</fullName>
            <ecNumber evidence="10">3.5.4.10</ecNumber>
        </recommendedName>
        <alternativeName>
            <fullName evidence="10">ATIC</fullName>
        </alternativeName>
        <alternativeName>
            <fullName evidence="10">IMP synthase</fullName>
        </alternativeName>
        <alternativeName>
            <fullName evidence="10">Inosinicase</fullName>
        </alternativeName>
    </domain>
</protein>
<evidence type="ECO:0000256" key="9">
    <source>
        <dbReference type="ARBA" id="ARBA00050687"/>
    </source>
</evidence>
<reference evidence="12 13" key="2">
    <citation type="submission" date="2020-02" db="EMBL/GenBank/DDBJ databases">
        <title>Erythrobacter dongmakensis sp. nov., isolated from a tidal mudflat.</title>
        <authorList>
            <person name="Kim I.S."/>
        </authorList>
    </citation>
    <scope>NUCLEOTIDE SEQUENCE [LARGE SCALE GENOMIC DNA]</scope>
    <source>
        <strain evidence="12 13">GH3-10</strain>
    </source>
</reference>
<evidence type="ECO:0000259" key="11">
    <source>
        <dbReference type="PROSITE" id="PS51855"/>
    </source>
</evidence>
<dbReference type="SUPFAM" id="SSF52335">
    <property type="entry name" value="Methylglyoxal synthase-like"/>
    <property type="match status" value="1"/>
</dbReference>
<dbReference type="InterPro" id="IPR011607">
    <property type="entry name" value="MGS-like_dom"/>
</dbReference>
<gene>
    <name evidence="10 12" type="primary">purH</name>
    <name evidence="12" type="ORF">GRF63_00970</name>
</gene>
<dbReference type="PIRSF" id="PIRSF000414">
    <property type="entry name" value="AICARFT_IMPCHas"/>
    <property type="match status" value="1"/>
</dbReference>
<dbReference type="FunFam" id="3.40.140.20:FF:000002">
    <property type="entry name" value="Bifunctional purine biosynthesis protein PurH"/>
    <property type="match status" value="1"/>
</dbReference>
<dbReference type="GO" id="GO:0005829">
    <property type="term" value="C:cytosol"/>
    <property type="evidence" value="ECO:0007669"/>
    <property type="project" value="TreeGrafter"/>
</dbReference>
<comment type="caution">
    <text evidence="12">The sequence shown here is derived from an EMBL/GenBank/DDBJ whole genome shotgun (WGS) entry which is preliminary data.</text>
</comment>
<name>A0A844X9H3_9SPHN</name>
<dbReference type="NCBIfam" id="TIGR00355">
    <property type="entry name" value="purH"/>
    <property type="match status" value="1"/>
</dbReference>
<dbReference type="GO" id="GO:0004643">
    <property type="term" value="F:phosphoribosylaminoimidazolecarboxamide formyltransferase activity"/>
    <property type="evidence" value="ECO:0007669"/>
    <property type="project" value="UniProtKB-UniRule"/>
</dbReference>
<comment type="catalytic activity">
    <reaction evidence="8 10">
        <text>(6R)-10-formyltetrahydrofolate + 5-amino-1-(5-phospho-beta-D-ribosyl)imidazole-4-carboxamide = 5-formamido-1-(5-phospho-D-ribosyl)imidazole-4-carboxamide + (6S)-5,6,7,8-tetrahydrofolate</text>
        <dbReference type="Rhea" id="RHEA:22192"/>
        <dbReference type="ChEBI" id="CHEBI:57453"/>
        <dbReference type="ChEBI" id="CHEBI:58467"/>
        <dbReference type="ChEBI" id="CHEBI:58475"/>
        <dbReference type="ChEBI" id="CHEBI:195366"/>
        <dbReference type="EC" id="2.1.2.3"/>
    </reaction>
</comment>
<keyword evidence="5 10" id="KW-0658">Purine biosynthesis</keyword>
<evidence type="ECO:0000256" key="10">
    <source>
        <dbReference type="HAMAP-Rule" id="MF_00139"/>
    </source>
</evidence>
<proteinExistence type="inferred from homology"/>
<dbReference type="GO" id="GO:0003937">
    <property type="term" value="F:IMP cyclohydrolase activity"/>
    <property type="evidence" value="ECO:0007669"/>
    <property type="project" value="UniProtKB-UniRule"/>
</dbReference>
<accession>A0A844X9H3</accession>
<keyword evidence="7 10" id="KW-0511">Multifunctional enzyme</keyword>
<keyword evidence="13" id="KW-1185">Reference proteome</keyword>
<dbReference type="FunFam" id="3.40.140.20:FF:000001">
    <property type="entry name" value="Bifunctional purine biosynthesis protein PurH"/>
    <property type="match status" value="1"/>
</dbReference>
<dbReference type="PANTHER" id="PTHR11692:SF0">
    <property type="entry name" value="BIFUNCTIONAL PURINE BIOSYNTHESIS PROTEIN ATIC"/>
    <property type="match status" value="1"/>
</dbReference>
<comment type="domain">
    <text evidence="10">The IMP cyclohydrolase activity resides in the N-terminal region.</text>
</comment>
<evidence type="ECO:0000256" key="8">
    <source>
        <dbReference type="ARBA" id="ARBA00050488"/>
    </source>
</evidence>
<evidence type="ECO:0000256" key="1">
    <source>
        <dbReference type="ARBA" id="ARBA00004844"/>
    </source>
</evidence>
<dbReference type="InterPro" id="IPR002695">
    <property type="entry name" value="PurH-like"/>
</dbReference>
<dbReference type="Pfam" id="PF01808">
    <property type="entry name" value="AICARFT_IMPCHas"/>
    <property type="match status" value="1"/>
</dbReference>
<evidence type="ECO:0000256" key="5">
    <source>
        <dbReference type="ARBA" id="ARBA00022755"/>
    </source>
</evidence>
<dbReference type="GO" id="GO:0006189">
    <property type="term" value="P:'de novo' IMP biosynthetic process"/>
    <property type="evidence" value="ECO:0007669"/>
    <property type="project" value="UniProtKB-UniRule"/>
</dbReference>
<evidence type="ECO:0000256" key="4">
    <source>
        <dbReference type="ARBA" id="ARBA00022679"/>
    </source>
</evidence>
<dbReference type="RefSeq" id="WP_160484154.1">
    <property type="nucleotide sequence ID" value="NZ_WUBR01000001.1"/>
</dbReference>
<dbReference type="HAMAP" id="MF_00139">
    <property type="entry name" value="PurH"/>
    <property type="match status" value="1"/>
</dbReference>
<reference evidence="12 13" key="1">
    <citation type="submission" date="2019-12" db="EMBL/GenBank/DDBJ databases">
        <authorList>
            <person name="Lee S.D."/>
        </authorList>
    </citation>
    <scope>NUCLEOTIDE SEQUENCE [LARGE SCALE GENOMIC DNA]</scope>
    <source>
        <strain evidence="12 13">GH3-10</strain>
    </source>
</reference>
<dbReference type="NCBIfam" id="NF002049">
    <property type="entry name" value="PRK00881.1"/>
    <property type="match status" value="1"/>
</dbReference>
<dbReference type="PROSITE" id="PS51855">
    <property type="entry name" value="MGS"/>
    <property type="match status" value="1"/>
</dbReference>
<keyword evidence="6 10" id="KW-0378">Hydrolase</keyword>
<organism evidence="12 13">
    <name type="scientific">Aurantiacibacter rhizosphaerae</name>
    <dbReference type="NCBI Taxonomy" id="2691582"/>
    <lineage>
        <taxon>Bacteria</taxon>
        <taxon>Pseudomonadati</taxon>
        <taxon>Pseudomonadota</taxon>
        <taxon>Alphaproteobacteria</taxon>
        <taxon>Sphingomonadales</taxon>
        <taxon>Erythrobacteraceae</taxon>
        <taxon>Aurantiacibacter</taxon>
    </lineage>
</organism>
<dbReference type="PANTHER" id="PTHR11692">
    <property type="entry name" value="BIFUNCTIONAL PURINE BIOSYNTHESIS PROTEIN PURH"/>
    <property type="match status" value="1"/>
</dbReference>
<dbReference type="Proteomes" id="UP000461409">
    <property type="component" value="Unassembled WGS sequence"/>
</dbReference>
<evidence type="ECO:0000256" key="7">
    <source>
        <dbReference type="ARBA" id="ARBA00023268"/>
    </source>
</evidence>
<dbReference type="Gene3D" id="3.40.50.1380">
    <property type="entry name" value="Methylglyoxal synthase-like domain"/>
    <property type="match status" value="1"/>
</dbReference>
<dbReference type="UniPathway" id="UPA00074">
    <property type="reaction ID" value="UER00133"/>
</dbReference>
<dbReference type="SMART" id="SM00798">
    <property type="entry name" value="AICARFT_IMPCHas"/>
    <property type="match status" value="1"/>
</dbReference>
<comment type="similarity">
    <text evidence="3 10">Belongs to the PurH family.</text>
</comment>
<dbReference type="Pfam" id="PF02142">
    <property type="entry name" value="MGS"/>
    <property type="match status" value="1"/>
</dbReference>
<sequence length="540" mass="57068">MTDVAIKRALLSVSDKAGIVELGGKLAKAGVQLVSTGGTARTLRDAGLDVLDVSDITDFPEMMDGRVKTLHPMVHGGLLAVRDNEDHTAAMDAHDIGAIDLLVVNLYPFEETVARGASRDEIVENIDIGGPAMVRSASKNHQFVTIVTDPSDYDELTTELAEHDGATTQAFRTRMAAKAFAKTASYDAAIANWFAFGDAYTNPLGAEALKATPFVEKMPLAFSKKDELRYGENPHQTAAVYLPQNAGVQGVPQAVQVQGKELSYNNYNDADAALELVAEFAGGDPAVVIVKHANPCGVAQASTLLEAWQQALACDSVSAFGGIVAVNRPLDGPTAQAICEIFTEVVIAPGADDAAREAFAAKKNLRLLLIEDFPQADREGFQIKTIAGGMLMQSRDNGVIGADDLKVVTKRQPSEQEVADALFAWKVAKHVKSNAIVYAKDGVTAGIGAGQMNRRDSSRIAAVRAAEAAEAAGWDAPRTKGSAVASDAFFPFADGLLSAVEAGATMVIQPGGSMRDDEVIAAADEAGIAMVFTGMRHFRH</sequence>
<comment type="catalytic activity">
    <reaction evidence="9 10">
        <text>IMP + H2O = 5-formamido-1-(5-phospho-D-ribosyl)imidazole-4-carboxamide</text>
        <dbReference type="Rhea" id="RHEA:18445"/>
        <dbReference type="ChEBI" id="CHEBI:15377"/>
        <dbReference type="ChEBI" id="CHEBI:58053"/>
        <dbReference type="ChEBI" id="CHEBI:58467"/>
        <dbReference type="EC" id="3.5.4.10"/>
    </reaction>
</comment>
<dbReference type="InterPro" id="IPR016193">
    <property type="entry name" value="Cytidine_deaminase-like"/>
</dbReference>
<dbReference type="CDD" id="cd01421">
    <property type="entry name" value="IMPCH"/>
    <property type="match status" value="1"/>
</dbReference>
<dbReference type="EC" id="2.1.2.3" evidence="10"/>
<evidence type="ECO:0000256" key="2">
    <source>
        <dbReference type="ARBA" id="ARBA00004954"/>
    </source>
</evidence>
<dbReference type="EMBL" id="WUBR01000001">
    <property type="protein sequence ID" value="MWV26463.1"/>
    <property type="molecule type" value="Genomic_DNA"/>
</dbReference>
<dbReference type="AlphaFoldDB" id="A0A844X9H3"/>
<evidence type="ECO:0000256" key="6">
    <source>
        <dbReference type="ARBA" id="ARBA00022801"/>
    </source>
</evidence>
<dbReference type="InterPro" id="IPR036914">
    <property type="entry name" value="MGS-like_dom_sf"/>
</dbReference>
<comment type="pathway">
    <text evidence="2 10">Purine metabolism; IMP biosynthesis via de novo pathway; 5-formamido-1-(5-phospho-D-ribosyl)imidazole-4-carboxamide from 5-amino-1-(5-phospho-D-ribosyl)imidazole-4-carboxamide (10-formyl THF route): step 1/1.</text>
</comment>
<evidence type="ECO:0000313" key="13">
    <source>
        <dbReference type="Proteomes" id="UP000461409"/>
    </source>
</evidence>